<feature type="compositionally biased region" description="Basic residues" evidence="1">
    <location>
        <begin position="102"/>
        <end position="114"/>
    </location>
</feature>
<reference evidence="2" key="1">
    <citation type="submission" date="2024-07" db="EMBL/GenBank/DDBJ databases">
        <authorList>
            <person name="Yu S.T."/>
        </authorList>
    </citation>
    <scope>NUCLEOTIDE SEQUENCE</scope>
    <source>
        <strain evidence="2">R28</strain>
    </source>
</reference>
<evidence type="ECO:0008006" key="3">
    <source>
        <dbReference type="Google" id="ProtNLM"/>
    </source>
</evidence>
<name>A0AB39Q7R9_9ACTN</name>
<accession>A0AB39Q7R9</accession>
<evidence type="ECO:0000256" key="1">
    <source>
        <dbReference type="SAM" id="MobiDB-lite"/>
    </source>
</evidence>
<gene>
    <name evidence="2" type="ORF">AB5J49_41590</name>
</gene>
<organism evidence="2">
    <name type="scientific">Streptomyces sp. R28</name>
    <dbReference type="NCBI Taxonomy" id="3238628"/>
    <lineage>
        <taxon>Bacteria</taxon>
        <taxon>Bacillati</taxon>
        <taxon>Actinomycetota</taxon>
        <taxon>Actinomycetes</taxon>
        <taxon>Kitasatosporales</taxon>
        <taxon>Streptomycetaceae</taxon>
        <taxon>Streptomyces</taxon>
    </lineage>
</organism>
<dbReference type="EMBL" id="CP163439">
    <property type="protein sequence ID" value="XDQ39328.1"/>
    <property type="molecule type" value="Genomic_DNA"/>
</dbReference>
<feature type="region of interest" description="Disordered" evidence="1">
    <location>
        <begin position="101"/>
        <end position="123"/>
    </location>
</feature>
<evidence type="ECO:0000313" key="2">
    <source>
        <dbReference type="EMBL" id="XDQ39328.1"/>
    </source>
</evidence>
<protein>
    <recommendedName>
        <fullName evidence="3">Transposase</fullName>
    </recommendedName>
</protein>
<dbReference type="AlphaFoldDB" id="A0AB39Q7R9"/>
<sequence length="172" mass="18108">MGGRKRHLVVDCLGLGLGLVVAVTAAGVRDREAAVPLLERLRRTDFSIRLVGADGGHAGRLVDWAVEKPQLTSTSSNGGGRNAELADALTSSGARLRDPARHARGHGAVVRHGRSCGSGVERRMSGGEDALRARAEGVRWASVRPGSAAPRRSVTGRRAATAGWCRYRRATG</sequence>
<dbReference type="RefSeq" id="WP_369174052.1">
    <property type="nucleotide sequence ID" value="NZ_CP163439.1"/>
</dbReference>
<proteinExistence type="predicted"/>